<dbReference type="Proteomes" id="UP001199469">
    <property type="component" value="Unassembled WGS sequence"/>
</dbReference>
<dbReference type="EMBL" id="JAJNDB010000002">
    <property type="protein sequence ID" value="MCD2193877.1"/>
    <property type="molecule type" value="Genomic_DNA"/>
</dbReference>
<comment type="caution">
    <text evidence="2">The sequence shown here is derived from an EMBL/GenBank/DDBJ whole genome shotgun (WGS) entry which is preliminary data.</text>
</comment>
<gene>
    <name evidence="2" type="ORF">LQ327_10875</name>
</gene>
<feature type="compositionally biased region" description="Polar residues" evidence="1">
    <location>
        <begin position="13"/>
        <end position="25"/>
    </location>
</feature>
<evidence type="ECO:0000313" key="2">
    <source>
        <dbReference type="EMBL" id="MCD2193877.1"/>
    </source>
</evidence>
<feature type="compositionally biased region" description="Low complexity" evidence="1">
    <location>
        <begin position="27"/>
        <end position="141"/>
    </location>
</feature>
<reference evidence="2 3" key="1">
    <citation type="submission" date="2021-11" db="EMBL/GenBank/DDBJ databases">
        <title>Draft genome sequence of Actinomycetospora sp. SF1 isolated from the rhizosphere soil.</title>
        <authorList>
            <person name="Duangmal K."/>
            <person name="Chantavorakit T."/>
        </authorList>
    </citation>
    <scope>NUCLEOTIDE SEQUENCE [LARGE SCALE GENOMIC DNA]</scope>
    <source>
        <strain evidence="2 3">TBRC 5722</strain>
    </source>
</reference>
<feature type="compositionally biased region" description="Acidic residues" evidence="1">
    <location>
        <begin position="375"/>
        <end position="384"/>
    </location>
</feature>
<dbReference type="RefSeq" id="WP_230733245.1">
    <property type="nucleotide sequence ID" value="NZ_JAJNDB010000002.1"/>
</dbReference>
<proteinExistence type="predicted"/>
<name>A0ABS8P6K7_9PSEU</name>
<feature type="region of interest" description="Disordered" evidence="1">
    <location>
        <begin position="362"/>
        <end position="385"/>
    </location>
</feature>
<organism evidence="2 3">
    <name type="scientific">Actinomycetospora endophytica</name>
    <dbReference type="NCBI Taxonomy" id="2291215"/>
    <lineage>
        <taxon>Bacteria</taxon>
        <taxon>Bacillati</taxon>
        <taxon>Actinomycetota</taxon>
        <taxon>Actinomycetes</taxon>
        <taxon>Pseudonocardiales</taxon>
        <taxon>Pseudonocardiaceae</taxon>
        <taxon>Actinomycetospora</taxon>
    </lineage>
</organism>
<evidence type="ECO:0000256" key="1">
    <source>
        <dbReference type="SAM" id="MobiDB-lite"/>
    </source>
</evidence>
<sequence>MLAPGMAFAEDTPSPSIVCSGNTVPNAAGTACESSSSESSSTGSPSVGSPSTGSATDTSTPTTTTPSTDSSTPTTGGSGSGSTPESGAASSSGGTGQTSSDNGATSGSTPATGGTTTGDSATPASPAKAATPAVATPPTDTLASVSDAASTLAGTTVPGGTITDVLKNLPTGNLTGLGTIPTLPDTGQFDNAQDACLYLASKVNAPAGSEASLGDQFKSFCGGLPSTSTASLTDLITALTNLLKSLQSTPTSSSGNTSTTPIYTSWGYLPASFWDLDCSDLTYDEAQWVLKADKSDPNHLDGDHDGIACERNYRDYHEVCDDYHGYPVGAVATGDSASPVTPALGMALGGLALATVAGATAGRREDTVNSGSDQSDGDAGDDEGALAGDLLTVGEC</sequence>
<feature type="region of interest" description="Disordered" evidence="1">
    <location>
        <begin position="1"/>
        <end position="141"/>
    </location>
</feature>
<accession>A0ABS8P6K7</accession>
<keyword evidence="3" id="KW-1185">Reference proteome</keyword>
<evidence type="ECO:0000313" key="3">
    <source>
        <dbReference type="Proteomes" id="UP001199469"/>
    </source>
</evidence>
<protein>
    <submittedName>
        <fullName evidence="2">Excalibur calcium-binding domain-containing protein</fullName>
    </submittedName>
</protein>